<name>D7MG53_ARALL</name>
<reference evidence="2" key="1">
    <citation type="journal article" date="2011" name="Nat. Genet.">
        <title>The Arabidopsis lyrata genome sequence and the basis of rapid genome size change.</title>
        <authorList>
            <person name="Hu T.T."/>
            <person name="Pattyn P."/>
            <person name="Bakker E.G."/>
            <person name="Cao J."/>
            <person name="Cheng J.-F."/>
            <person name="Clark R.M."/>
            <person name="Fahlgren N."/>
            <person name="Fawcett J.A."/>
            <person name="Grimwood J."/>
            <person name="Gundlach H."/>
            <person name="Haberer G."/>
            <person name="Hollister J.D."/>
            <person name="Ossowski S."/>
            <person name="Ottilar R.P."/>
            <person name="Salamov A.A."/>
            <person name="Schneeberger K."/>
            <person name="Spannagl M."/>
            <person name="Wang X."/>
            <person name="Yang L."/>
            <person name="Nasrallah M.E."/>
            <person name="Bergelson J."/>
            <person name="Carrington J.C."/>
            <person name="Gaut B.S."/>
            <person name="Schmutz J."/>
            <person name="Mayer K.F.X."/>
            <person name="Van de Peer Y."/>
            <person name="Grigoriev I.V."/>
            <person name="Nordborg M."/>
            <person name="Weigel D."/>
            <person name="Guo Y.-L."/>
        </authorList>
    </citation>
    <scope>NUCLEOTIDE SEQUENCE [LARGE SCALE GENOMIC DNA]</scope>
    <source>
        <strain evidence="2">cv. MN47</strain>
    </source>
</reference>
<protein>
    <submittedName>
        <fullName evidence="1">Predicted protein</fullName>
    </submittedName>
</protein>
<evidence type="ECO:0000313" key="2">
    <source>
        <dbReference type="Proteomes" id="UP000008694"/>
    </source>
</evidence>
<dbReference type="HOGENOM" id="CLU_1671725_0_0_1"/>
<organism evidence="2">
    <name type="scientific">Arabidopsis lyrata subsp. lyrata</name>
    <name type="common">Lyre-leaved rock-cress</name>
    <dbReference type="NCBI Taxonomy" id="81972"/>
    <lineage>
        <taxon>Eukaryota</taxon>
        <taxon>Viridiplantae</taxon>
        <taxon>Streptophyta</taxon>
        <taxon>Embryophyta</taxon>
        <taxon>Tracheophyta</taxon>
        <taxon>Spermatophyta</taxon>
        <taxon>Magnoliopsida</taxon>
        <taxon>eudicotyledons</taxon>
        <taxon>Gunneridae</taxon>
        <taxon>Pentapetalae</taxon>
        <taxon>rosids</taxon>
        <taxon>malvids</taxon>
        <taxon>Brassicales</taxon>
        <taxon>Brassicaceae</taxon>
        <taxon>Camelineae</taxon>
        <taxon>Arabidopsis</taxon>
    </lineage>
</organism>
<evidence type="ECO:0000313" key="1">
    <source>
        <dbReference type="EMBL" id="EFH46214.1"/>
    </source>
</evidence>
<proteinExistence type="predicted"/>
<dbReference type="EMBL" id="GL348719">
    <property type="protein sequence ID" value="EFH46214.1"/>
    <property type="molecule type" value="Genomic_DNA"/>
</dbReference>
<accession>D7MG53</accession>
<dbReference type="OrthoDB" id="10501766at2759"/>
<dbReference type="KEGG" id="aly:9306026"/>
<dbReference type="Proteomes" id="UP000008694">
    <property type="component" value="Unassembled WGS sequence"/>
</dbReference>
<keyword evidence="2" id="KW-1185">Reference proteome</keyword>
<dbReference type="AlphaFoldDB" id="D7MG53"/>
<sequence>MDLAEAIQETGYCSQVVKFNSCNSVWLVDISKFVDCSHIRRQSSADNNNNNNNNNMLIYLRENHVEDNICQVDNLCSLACKLDHVLNHYGTLSNIVKQHTVKKKRTGGRKRGQISIFHGFYRLFLLNRKTRSGGRRRRTYVNHAERLLPHKKRHRGAE</sequence>
<dbReference type="Gramene" id="fgenesh1_pg.C_scaffold_7001922">
    <property type="protein sequence ID" value="fgenesh1_pg.C_scaffold_7001922"/>
    <property type="gene ID" value="fgenesh1_pg.C_scaffold_7001922"/>
</dbReference>
<gene>
    <name evidence="1" type="ORF">ARALYDRAFT_354749</name>
</gene>